<evidence type="ECO:0000256" key="7">
    <source>
        <dbReference type="ARBA" id="ARBA00022989"/>
    </source>
</evidence>
<dbReference type="PANTHER" id="PTHR32243">
    <property type="entry name" value="MALTOSE TRANSPORT SYSTEM PERMEASE-RELATED"/>
    <property type="match status" value="1"/>
</dbReference>
<dbReference type="GO" id="GO:0005886">
    <property type="term" value="C:plasma membrane"/>
    <property type="evidence" value="ECO:0007669"/>
    <property type="project" value="UniProtKB-SubCell"/>
</dbReference>
<feature type="transmembrane region" description="Helical" evidence="9">
    <location>
        <begin position="173"/>
        <end position="197"/>
    </location>
</feature>
<comment type="similarity">
    <text evidence="2">Belongs to the binding-protein-dependent transport system permease family. MalFG subfamily.</text>
</comment>
<sequence>MSNAKKKNLLIEVILFAVAAIWIIPVLSTVQISLKNGGIQNYQDVFATKINEVMILPKMILNSVIVTGGTILIVMVSATLAAYAFSKQVFRGKHFFFVLLLSCYAIPMLSTLIPNSLLMKSLGLRGSYISMIFLLATANIPLAILIFKGNFDGISKTYIEAAAIDGSTDLKTFLFIILPMSKPAVVNVLVVLFIQVWNDFQIPLVFSTSPEKYTLTLAPTFFGLTQNRLDLPHLYASIVIIAIPVIAFYMFMQDKIVEGMSLGGLKE</sequence>
<evidence type="ECO:0000259" key="10">
    <source>
        <dbReference type="PROSITE" id="PS50928"/>
    </source>
</evidence>
<accession>A0A2Y9BF45</accession>
<evidence type="ECO:0000256" key="3">
    <source>
        <dbReference type="ARBA" id="ARBA00022448"/>
    </source>
</evidence>
<keyword evidence="3 9" id="KW-0813">Transport</keyword>
<dbReference type="PANTHER" id="PTHR32243:SF50">
    <property type="entry name" value="MALTOSE_MALTODEXTRIN TRANSPORT SYSTEM PERMEASE PROTEIN MALG"/>
    <property type="match status" value="1"/>
</dbReference>
<evidence type="ECO:0000313" key="11">
    <source>
        <dbReference type="EMBL" id="PWJ28959.1"/>
    </source>
</evidence>
<dbReference type="EMBL" id="QGDL01000007">
    <property type="protein sequence ID" value="PWJ28959.1"/>
    <property type="molecule type" value="Genomic_DNA"/>
</dbReference>
<dbReference type="OrthoDB" id="9771544at2"/>
<dbReference type="Pfam" id="PF00528">
    <property type="entry name" value="BPD_transp_1"/>
    <property type="match status" value="1"/>
</dbReference>
<organism evidence="11 12">
    <name type="scientific">Faecalicatena orotica</name>
    <dbReference type="NCBI Taxonomy" id="1544"/>
    <lineage>
        <taxon>Bacteria</taxon>
        <taxon>Bacillati</taxon>
        <taxon>Bacillota</taxon>
        <taxon>Clostridia</taxon>
        <taxon>Lachnospirales</taxon>
        <taxon>Lachnospiraceae</taxon>
        <taxon>Faecalicatena</taxon>
    </lineage>
</organism>
<name>A0A2Y9BF45_9FIRM</name>
<keyword evidence="6 9" id="KW-0812">Transmembrane</keyword>
<evidence type="ECO:0000256" key="8">
    <source>
        <dbReference type="ARBA" id="ARBA00023136"/>
    </source>
</evidence>
<comment type="subcellular location">
    <subcellularLocation>
        <location evidence="1 9">Cell membrane</location>
        <topology evidence="1 9">Multi-pass membrane protein</topology>
    </subcellularLocation>
</comment>
<feature type="transmembrane region" description="Helical" evidence="9">
    <location>
        <begin position="9"/>
        <end position="27"/>
    </location>
</feature>
<evidence type="ECO:0000313" key="12">
    <source>
        <dbReference type="Proteomes" id="UP000245845"/>
    </source>
</evidence>
<dbReference type="Gene3D" id="1.10.3720.10">
    <property type="entry name" value="MetI-like"/>
    <property type="match status" value="1"/>
</dbReference>
<evidence type="ECO:0000256" key="4">
    <source>
        <dbReference type="ARBA" id="ARBA00022475"/>
    </source>
</evidence>
<dbReference type="Proteomes" id="UP000245845">
    <property type="component" value="Unassembled WGS sequence"/>
</dbReference>
<feature type="transmembrane region" description="Helical" evidence="9">
    <location>
        <begin position="126"/>
        <end position="147"/>
    </location>
</feature>
<dbReference type="RefSeq" id="WP_109731499.1">
    <property type="nucleotide sequence ID" value="NZ_BAAACK010000011.1"/>
</dbReference>
<feature type="transmembrane region" description="Helical" evidence="9">
    <location>
        <begin position="59"/>
        <end position="83"/>
    </location>
</feature>
<protein>
    <submittedName>
        <fullName evidence="11">Multiple sugar transport system permease protein/raffinose/stachyose/melibiose transport system permease protein/N-acetylglucosamine transport system permease protein</fullName>
    </submittedName>
</protein>
<evidence type="ECO:0000256" key="2">
    <source>
        <dbReference type="ARBA" id="ARBA00009047"/>
    </source>
</evidence>
<feature type="transmembrane region" description="Helical" evidence="9">
    <location>
        <begin position="95"/>
        <end position="114"/>
    </location>
</feature>
<keyword evidence="5 11" id="KW-0762">Sugar transport</keyword>
<dbReference type="SUPFAM" id="SSF161098">
    <property type="entry name" value="MetI-like"/>
    <property type="match status" value="1"/>
</dbReference>
<comment type="caution">
    <text evidence="11">The sequence shown here is derived from an EMBL/GenBank/DDBJ whole genome shotgun (WGS) entry which is preliminary data.</text>
</comment>
<evidence type="ECO:0000256" key="9">
    <source>
        <dbReference type="RuleBase" id="RU363032"/>
    </source>
</evidence>
<dbReference type="PROSITE" id="PS50928">
    <property type="entry name" value="ABC_TM1"/>
    <property type="match status" value="1"/>
</dbReference>
<evidence type="ECO:0000256" key="6">
    <source>
        <dbReference type="ARBA" id="ARBA00022692"/>
    </source>
</evidence>
<reference evidence="11 12" key="1">
    <citation type="submission" date="2018-05" db="EMBL/GenBank/DDBJ databases">
        <title>The Hungate 1000. A catalogue of reference genomes from the rumen microbiome.</title>
        <authorList>
            <person name="Kelly W."/>
        </authorList>
    </citation>
    <scope>NUCLEOTIDE SEQUENCE [LARGE SCALE GENOMIC DNA]</scope>
    <source>
        <strain evidence="11 12">NLAE-zl-C242</strain>
    </source>
</reference>
<gene>
    <name evidence="11" type="ORF">A8806_107107</name>
</gene>
<keyword evidence="8 9" id="KW-0472">Membrane</keyword>
<proteinExistence type="inferred from homology"/>
<dbReference type="InterPro" id="IPR000515">
    <property type="entry name" value="MetI-like"/>
</dbReference>
<keyword evidence="4" id="KW-1003">Cell membrane</keyword>
<evidence type="ECO:0000256" key="1">
    <source>
        <dbReference type="ARBA" id="ARBA00004651"/>
    </source>
</evidence>
<evidence type="ECO:0000256" key="5">
    <source>
        <dbReference type="ARBA" id="ARBA00022597"/>
    </source>
</evidence>
<keyword evidence="7 9" id="KW-1133">Transmembrane helix</keyword>
<dbReference type="AlphaFoldDB" id="A0A2Y9BF45"/>
<dbReference type="InterPro" id="IPR050901">
    <property type="entry name" value="BP-dep_ABC_trans_perm"/>
</dbReference>
<dbReference type="GO" id="GO:0055085">
    <property type="term" value="P:transmembrane transport"/>
    <property type="evidence" value="ECO:0007669"/>
    <property type="project" value="InterPro"/>
</dbReference>
<feature type="transmembrane region" description="Helical" evidence="9">
    <location>
        <begin position="234"/>
        <end position="252"/>
    </location>
</feature>
<dbReference type="InterPro" id="IPR035906">
    <property type="entry name" value="MetI-like_sf"/>
</dbReference>
<feature type="domain" description="ABC transmembrane type-1" evidence="10">
    <location>
        <begin position="60"/>
        <end position="252"/>
    </location>
</feature>
<keyword evidence="12" id="KW-1185">Reference proteome</keyword>
<dbReference type="CDD" id="cd06261">
    <property type="entry name" value="TM_PBP2"/>
    <property type="match status" value="1"/>
</dbReference>